<accession>A0A4D6HTK0</accession>
<keyword evidence="2" id="KW-0614">Plasmid</keyword>
<dbReference type="GeneID" id="39853189"/>
<dbReference type="KEGG" id="nbg:DV706_18100"/>
<organism evidence="2 3">
    <name type="scientific">Natronorubrum bangense</name>
    <dbReference type="NCBI Taxonomy" id="61858"/>
    <lineage>
        <taxon>Archaea</taxon>
        <taxon>Methanobacteriati</taxon>
        <taxon>Methanobacteriota</taxon>
        <taxon>Stenosarchaea group</taxon>
        <taxon>Halobacteria</taxon>
        <taxon>Halobacteriales</taxon>
        <taxon>Natrialbaceae</taxon>
        <taxon>Natronorubrum</taxon>
    </lineage>
</organism>
<dbReference type="EMBL" id="CP031306">
    <property type="protein sequence ID" value="QCC56438.1"/>
    <property type="molecule type" value="Genomic_DNA"/>
</dbReference>
<reference evidence="2 3" key="1">
    <citation type="journal article" date="2019" name="Nat. Commun.">
        <title>A new type of DNA phosphorothioation-based antiviral system in archaea.</title>
        <authorList>
            <person name="Xiong L."/>
            <person name="Liu S."/>
            <person name="Chen S."/>
            <person name="Xiao Y."/>
            <person name="Zhu B."/>
            <person name="Gao Y."/>
            <person name="Zhang Y."/>
            <person name="Chen B."/>
            <person name="Luo J."/>
            <person name="Deng Z."/>
            <person name="Chen X."/>
            <person name="Wang L."/>
            <person name="Chen S."/>
        </authorList>
    </citation>
    <scope>NUCLEOTIDE SEQUENCE [LARGE SCALE GENOMIC DNA]</scope>
    <source>
        <strain evidence="2 3">JCM 10635</strain>
        <plasmid evidence="2 3">unnamed1</plasmid>
    </source>
</reference>
<name>A0A4D6HTK0_9EURY</name>
<evidence type="ECO:0000313" key="3">
    <source>
        <dbReference type="Proteomes" id="UP000296822"/>
    </source>
</evidence>
<gene>
    <name evidence="2" type="ORF">DV706_18100</name>
</gene>
<evidence type="ECO:0000256" key="1">
    <source>
        <dbReference type="SAM" id="MobiDB-lite"/>
    </source>
</evidence>
<geneLocation type="plasmid" evidence="2">
    <name>unnamed1</name>
</geneLocation>
<sequence length="83" mass="9729">MQEAELTHSLSFGLDITEGEPANLREASLEARRIRNEVNRLDRQGWDWDDIETPITERAKHGRRGPPRPRYFTDWVLDESPAR</sequence>
<evidence type="ECO:0000313" key="2">
    <source>
        <dbReference type="EMBL" id="QCC56438.1"/>
    </source>
</evidence>
<feature type="region of interest" description="Disordered" evidence="1">
    <location>
        <begin position="58"/>
        <end position="83"/>
    </location>
</feature>
<dbReference type="AlphaFoldDB" id="A0A4D6HTK0"/>
<dbReference type="Proteomes" id="UP000296822">
    <property type="component" value="Plasmid unnamed1"/>
</dbReference>
<dbReference type="RefSeq" id="WP_006066902.1">
    <property type="nucleotide sequence ID" value="NZ_CP031306.1"/>
</dbReference>
<proteinExistence type="predicted"/>
<protein>
    <submittedName>
        <fullName evidence="2">Uncharacterized protein</fullName>
    </submittedName>
</protein>